<protein>
    <submittedName>
        <fullName evidence="1">Uncharacterized protein</fullName>
    </submittedName>
</protein>
<gene>
    <name evidence="1" type="ORF">EO081_05065</name>
</gene>
<dbReference type="EMBL" id="SDPT01000001">
    <property type="protein sequence ID" value="RXZ35021.1"/>
    <property type="molecule type" value="Genomic_DNA"/>
</dbReference>
<evidence type="ECO:0000313" key="2">
    <source>
        <dbReference type="Proteomes" id="UP000292347"/>
    </source>
</evidence>
<dbReference type="AlphaFoldDB" id="A0A4Q2J0H3"/>
<sequence length="70" mass="7481">MLAVVLALLAGPQSCIEVQQQCRACATGAGRQQCSNIGIACQPVRRICRAPDKQVRQAPAAGPKEHAERR</sequence>
<evidence type="ECO:0000313" key="1">
    <source>
        <dbReference type="EMBL" id="RXZ35021.1"/>
    </source>
</evidence>
<organism evidence="1 2">
    <name type="scientific">Sphingomonas desiccabilis</name>
    <dbReference type="NCBI Taxonomy" id="429134"/>
    <lineage>
        <taxon>Bacteria</taxon>
        <taxon>Pseudomonadati</taxon>
        <taxon>Pseudomonadota</taxon>
        <taxon>Alphaproteobacteria</taxon>
        <taxon>Sphingomonadales</taxon>
        <taxon>Sphingomonadaceae</taxon>
        <taxon>Sphingomonas</taxon>
    </lineage>
</organism>
<accession>A0A4Q2J0H3</accession>
<proteinExistence type="predicted"/>
<dbReference type="Proteomes" id="UP000292347">
    <property type="component" value="Unassembled WGS sequence"/>
</dbReference>
<keyword evidence="2" id="KW-1185">Reference proteome</keyword>
<name>A0A4Q2J0H3_9SPHN</name>
<reference evidence="1 2" key="1">
    <citation type="submission" date="2019-01" db="EMBL/GenBank/DDBJ databases">
        <title>Sphingomonas mucosissima sp. nov. and Sphingomonas desiccabilis sp. nov., from biological soil crusts in the Colorado Plateau, USA.</title>
        <authorList>
            <person name="Zhu D."/>
        </authorList>
    </citation>
    <scope>NUCLEOTIDE SEQUENCE [LARGE SCALE GENOMIC DNA]</scope>
    <source>
        <strain evidence="1 2">CP1D</strain>
    </source>
</reference>
<comment type="caution">
    <text evidence="1">The sequence shown here is derived from an EMBL/GenBank/DDBJ whole genome shotgun (WGS) entry which is preliminary data.</text>
</comment>